<evidence type="ECO:0000256" key="3">
    <source>
        <dbReference type="ARBA" id="ARBA00022989"/>
    </source>
</evidence>
<feature type="transmembrane region" description="Helical" evidence="5">
    <location>
        <begin position="45"/>
        <end position="63"/>
    </location>
</feature>
<comment type="caution">
    <text evidence="7">The sequence shown here is derived from an EMBL/GenBank/DDBJ whole genome shotgun (WGS) entry which is preliminary data.</text>
</comment>
<organism evidence="7 8">
    <name type="scientific">Kaistia defluvii</name>
    <dbReference type="NCBI Taxonomy" id="410841"/>
    <lineage>
        <taxon>Bacteria</taxon>
        <taxon>Pseudomonadati</taxon>
        <taxon>Pseudomonadota</taxon>
        <taxon>Alphaproteobacteria</taxon>
        <taxon>Hyphomicrobiales</taxon>
        <taxon>Kaistiaceae</taxon>
        <taxon>Kaistia</taxon>
    </lineage>
</organism>
<feature type="transmembrane region" description="Helical" evidence="5">
    <location>
        <begin position="137"/>
        <end position="159"/>
    </location>
</feature>
<accession>A0ABV2QUE6</accession>
<evidence type="ECO:0000259" key="6">
    <source>
        <dbReference type="Pfam" id="PF13515"/>
    </source>
</evidence>
<gene>
    <name evidence="7" type="ORF">ABIE08_000572</name>
</gene>
<keyword evidence="8" id="KW-1185">Reference proteome</keyword>
<dbReference type="Proteomes" id="UP001549321">
    <property type="component" value="Unassembled WGS sequence"/>
</dbReference>
<feature type="transmembrane region" description="Helical" evidence="5">
    <location>
        <begin position="114"/>
        <end position="131"/>
    </location>
</feature>
<sequence>MPTDVAPPSPSVDPAKIRRSLLLALAVVAPWAVGIAVGEAGNGSVAAFGAYLLIVSFPTVPLVRPFATLGASALILSFFAGLGASIALGSPAFFIVAILAALAQAAAELRGGPLRLPVALGALAFFLAVGQMPAGGWLTYGGLFLAGALWGGLVAAAVLPRAPAKPAPKGEGEAAAARFLGAAAVTSLLGSLAAVFVPSSHPGWLPAAALRVLKPTRAETLRRMKQRGVGSLLGAAAGGLILGWASAAWLHALLVGGLVFAMLTIGAKRYGAWTFCLTAVALAFDLGPAAHPLPVAMDRVLLTVGGLVIAAVVIGLLPGSAPTPARGAPPRNEGGIPAKDA</sequence>
<evidence type="ECO:0000256" key="1">
    <source>
        <dbReference type="ARBA" id="ARBA00004141"/>
    </source>
</evidence>
<evidence type="ECO:0000256" key="5">
    <source>
        <dbReference type="SAM" id="Phobius"/>
    </source>
</evidence>
<feature type="transmembrane region" description="Helical" evidence="5">
    <location>
        <begin position="270"/>
        <end position="288"/>
    </location>
</feature>
<evidence type="ECO:0000313" key="7">
    <source>
        <dbReference type="EMBL" id="MET4632659.1"/>
    </source>
</evidence>
<evidence type="ECO:0000256" key="4">
    <source>
        <dbReference type="ARBA" id="ARBA00023136"/>
    </source>
</evidence>
<dbReference type="InterPro" id="IPR049453">
    <property type="entry name" value="Memb_transporter_dom"/>
</dbReference>
<reference evidence="7 8" key="1">
    <citation type="submission" date="2024-06" db="EMBL/GenBank/DDBJ databases">
        <title>Sorghum-associated microbial communities from plants grown in Nebraska, USA.</title>
        <authorList>
            <person name="Schachtman D."/>
        </authorList>
    </citation>
    <scope>NUCLEOTIDE SEQUENCE [LARGE SCALE GENOMIC DNA]</scope>
    <source>
        <strain evidence="7 8">3207</strain>
    </source>
</reference>
<keyword evidence="3 5" id="KW-1133">Transmembrane helix</keyword>
<feature type="transmembrane region" description="Helical" evidence="5">
    <location>
        <begin position="179"/>
        <end position="197"/>
    </location>
</feature>
<evidence type="ECO:0000313" key="8">
    <source>
        <dbReference type="Proteomes" id="UP001549321"/>
    </source>
</evidence>
<proteinExistence type="predicted"/>
<evidence type="ECO:0000256" key="2">
    <source>
        <dbReference type="ARBA" id="ARBA00022692"/>
    </source>
</evidence>
<feature type="transmembrane region" description="Helical" evidence="5">
    <location>
        <begin position="75"/>
        <end position="102"/>
    </location>
</feature>
<dbReference type="Pfam" id="PF13515">
    <property type="entry name" value="FUSC_2"/>
    <property type="match status" value="1"/>
</dbReference>
<feature type="domain" description="Integral membrane bound transporter" evidence="6">
    <location>
        <begin position="192"/>
        <end position="313"/>
    </location>
</feature>
<keyword evidence="4 5" id="KW-0472">Membrane</keyword>
<feature type="transmembrane region" description="Helical" evidence="5">
    <location>
        <begin position="20"/>
        <end position="38"/>
    </location>
</feature>
<feature type="transmembrane region" description="Helical" evidence="5">
    <location>
        <begin position="300"/>
        <end position="317"/>
    </location>
</feature>
<name>A0ABV2QUE6_9HYPH</name>
<protein>
    <submittedName>
        <fullName evidence="7">Phage tail protein</fullName>
    </submittedName>
</protein>
<comment type="subcellular location">
    <subcellularLocation>
        <location evidence="1">Membrane</location>
        <topology evidence="1">Multi-pass membrane protein</topology>
    </subcellularLocation>
</comment>
<keyword evidence="2 5" id="KW-0812">Transmembrane</keyword>
<dbReference type="EMBL" id="JBEPSM010000001">
    <property type="protein sequence ID" value="MET4632659.1"/>
    <property type="molecule type" value="Genomic_DNA"/>
</dbReference>